<dbReference type="InterPro" id="IPR010809">
    <property type="entry name" value="FliD_C"/>
</dbReference>
<dbReference type="InterPro" id="IPR003481">
    <property type="entry name" value="FliD_N"/>
</dbReference>
<dbReference type="GO" id="GO:0009424">
    <property type="term" value="C:bacterial-type flagellum hook"/>
    <property type="evidence" value="ECO:0007669"/>
    <property type="project" value="UniProtKB-UniRule"/>
</dbReference>
<evidence type="ECO:0000313" key="9">
    <source>
        <dbReference type="Proteomes" id="UP000198718"/>
    </source>
</evidence>
<reference evidence="8 9" key="1">
    <citation type="submission" date="2016-10" db="EMBL/GenBank/DDBJ databases">
        <authorList>
            <person name="de Groot N.N."/>
        </authorList>
    </citation>
    <scope>NUCLEOTIDE SEQUENCE [LARGE SCALE GENOMIC DNA]</scope>
    <source>
        <strain evidence="8 9">DSM 18346</strain>
    </source>
</reference>
<keyword evidence="8" id="KW-0282">Flagellum</keyword>
<keyword evidence="5" id="KW-0964">Secreted</keyword>
<protein>
    <recommendedName>
        <fullName evidence="5">Flagellar hook-associated protein 2</fullName>
        <shortName evidence="5">HAP2</shortName>
    </recommendedName>
    <alternativeName>
        <fullName evidence="5">Flagellar cap protein</fullName>
    </alternativeName>
</protein>
<dbReference type="PANTHER" id="PTHR30288">
    <property type="entry name" value="FLAGELLAR CAP/ASSEMBLY PROTEIN FLID"/>
    <property type="match status" value="1"/>
</dbReference>
<evidence type="ECO:0000259" key="7">
    <source>
        <dbReference type="Pfam" id="PF07195"/>
    </source>
</evidence>
<feature type="domain" description="Flagellar hook-associated protein 2 C-terminal" evidence="7">
    <location>
        <begin position="244"/>
        <end position="528"/>
    </location>
</feature>
<keyword evidence="4 5" id="KW-0975">Bacterial flagellum</keyword>
<comment type="similarity">
    <text evidence="1 5">Belongs to the FliD family.</text>
</comment>
<dbReference type="GO" id="GO:0005576">
    <property type="term" value="C:extracellular region"/>
    <property type="evidence" value="ECO:0007669"/>
    <property type="project" value="UniProtKB-SubCell"/>
</dbReference>
<sequence>MRIGGIASGMDTEQMVRDLMRAERVRMDRFFQQEQRLKWRQEAYNGINRSMANFIVDSRKSFGLARTTATGSMINTSASSFDWVKRATSSNEGVVRATANANAMAGTHTVKVEQLAEVASVTSGDLKGLLEADGRTFKAGSHEFTIATATGHQTFKIGNEDDAIKNMDDLVRAINSATSEEGASLGLRSAYDRDLGQLMINTRETGKEQFITIKDVSKIEGVSPWITFTTKSNEPVDEGVEIKGQDAEITFNGSVIEKSTNNFSVYGINLQLQSEQVAEAQPITIRVDADVDSIFDKVKSFVDEYNKLLDEINGQLGQKHYRDFSPLTNEQKEAMSEKDIELWEEKAKSGLIRNDSILTRTLQTIRSSLYEKVEGVSGSYDHITQLGITTGTYQEGGKLVINEEKLRAAINDDPEGVIDLMFKSPDSSLTGKEKMENTGLVQRIYDGMIDGIKEIVHQSGPGEDSALLRNVRSNILIDFVTGGSRSVLDKDLNSINTRMAREEDLLRRREDRYWQQFTAMEKALASMHQQSSWLMSQMGQQF</sequence>
<evidence type="ECO:0000259" key="6">
    <source>
        <dbReference type="Pfam" id="PF02465"/>
    </source>
</evidence>
<organism evidence="8 9">
    <name type="scientific">Natronincola ferrireducens</name>
    <dbReference type="NCBI Taxonomy" id="393762"/>
    <lineage>
        <taxon>Bacteria</taxon>
        <taxon>Bacillati</taxon>
        <taxon>Bacillota</taxon>
        <taxon>Clostridia</taxon>
        <taxon>Peptostreptococcales</taxon>
        <taxon>Natronincolaceae</taxon>
        <taxon>Natronincola</taxon>
    </lineage>
</organism>
<proteinExistence type="inferred from homology"/>
<dbReference type="STRING" id="393762.SAMN05660472_00298"/>
<accession>A0A1G8XSQ9</accession>
<dbReference type="Pfam" id="PF07195">
    <property type="entry name" value="FliD_C"/>
    <property type="match status" value="1"/>
</dbReference>
<evidence type="ECO:0000313" key="8">
    <source>
        <dbReference type="EMBL" id="SDJ92810.1"/>
    </source>
</evidence>
<comment type="subcellular location">
    <subcellularLocation>
        <location evidence="5">Secreted</location>
    </subcellularLocation>
    <subcellularLocation>
        <location evidence="5">Bacterial flagellum</location>
    </subcellularLocation>
</comment>
<evidence type="ECO:0000256" key="4">
    <source>
        <dbReference type="ARBA" id="ARBA00023143"/>
    </source>
</evidence>
<dbReference type="Pfam" id="PF02465">
    <property type="entry name" value="FliD_N"/>
    <property type="match status" value="1"/>
</dbReference>
<dbReference type="Proteomes" id="UP000198718">
    <property type="component" value="Unassembled WGS sequence"/>
</dbReference>
<keyword evidence="8" id="KW-0969">Cilium</keyword>
<evidence type="ECO:0000256" key="2">
    <source>
        <dbReference type="ARBA" id="ARBA00011255"/>
    </source>
</evidence>
<evidence type="ECO:0000256" key="3">
    <source>
        <dbReference type="ARBA" id="ARBA00023054"/>
    </source>
</evidence>
<name>A0A1G8XSQ9_9FIRM</name>
<keyword evidence="8" id="KW-0966">Cell projection</keyword>
<evidence type="ECO:0000256" key="5">
    <source>
        <dbReference type="RuleBase" id="RU362066"/>
    </source>
</evidence>
<keyword evidence="3" id="KW-0175">Coiled coil</keyword>
<dbReference type="AlphaFoldDB" id="A0A1G8XSQ9"/>
<dbReference type="GO" id="GO:0009421">
    <property type="term" value="C:bacterial-type flagellum filament cap"/>
    <property type="evidence" value="ECO:0007669"/>
    <property type="project" value="InterPro"/>
</dbReference>
<comment type="subunit">
    <text evidence="2 5">Homopentamer.</text>
</comment>
<dbReference type="InterPro" id="IPR040026">
    <property type="entry name" value="FliD"/>
</dbReference>
<comment type="function">
    <text evidence="5">Required for morphogenesis and for the elongation of the flagellar filament by facilitating polymerization of the flagellin monomers at the tip of growing filament. Forms a capping structure, which prevents flagellin subunits (transported through the central channel of the flagellum) from leaking out without polymerization at the distal end.</text>
</comment>
<feature type="domain" description="Flagellar hook-associated protein 2 N-terminal" evidence="6">
    <location>
        <begin position="8"/>
        <end position="117"/>
    </location>
</feature>
<dbReference type="PANTHER" id="PTHR30288:SF0">
    <property type="entry name" value="FLAGELLAR HOOK-ASSOCIATED PROTEIN 2"/>
    <property type="match status" value="1"/>
</dbReference>
<evidence type="ECO:0000256" key="1">
    <source>
        <dbReference type="ARBA" id="ARBA00009764"/>
    </source>
</evidence>
<dbReference type="GO" id="GO:0007155">
    <property type="term" value="P:cell adhesion"/>
    <property type="evidence" value="ECO:0007669"/>
    <property type="project" value="InterPro"/>
</dbReference>
<gene>
    <name evidence="8" type="ORF">SAMN05660472_00298</name>
</gene>
<dbReference type="EMBL" id="FNFP01000001">
    <property type="protein sequence ID" value="SDJ92810.1"/>
    <property type="molecule type" value="Genomic_DNA"/>
</dbReference>
<keyword evidence="9" id="KW-1185">Reference proteome</keyword>
<dbReference type="GO" id="GO:0071973">
    <property type="term" value="P:bacterial-type flagellum-dependent cell motility"/>
    <property type="evidence" value="ECO:0007669"/>
    <property type="project" value="TreeGrafter"/>
</dbReference>